<protein>
    <recommendedName>
        <fullName evidence="11">Tyrosine transporter</fullName>
    </recommendedName>
</protein>
<feature type="transmembrane region" description="Helical" evidence="8">
    <location>
        <begin position="359"/>
        <end position="378"/>
    </location>
</feature>
<organism evidence="9 10">
    <name type="scientific">Coccomyxa viridis</name>
    <dbReference type="NCBI Taxonomy" id="1274662"/>
    <lineage>
        <taxon>Eukaryota</taxon>
        <taxon>Viridiplantae</taxon>
        <taxon>Chlorophyta</taxon>
        <taxon>core chlorophytes</taxon>
        <taxon>Trebouxiophyceae</taxon>
        <taxon>Trebouxiophyceae incertae sedis</taxon>
        <taxon>Coccomyxaceae</taxon>
        <taxon>Coccomyxa</taxon>
    </lineage>
</organism>
<dbReference type="InterPro" id="IPR018227">
    <property type="entry name" value="Amino_acid_transport_2"/>
</dbReference>
<feature type="transmembrane region" description="Helical" evidence="8">
    <location>
        <begin position="384"/>
        <end position="402"/>
    </location>
</feature>
<accession>A0AAV1HUZ1</accession>
<keyword evidence="6 8" id="KW-1133">Transmembrane helix</keyword>
<evidence type="ECO:0000256" key="5">
    <source>
        <dbReference type="ARBA" id="ARBA00022692"/>
    </source>
</evidence>
<proteinExistence type="predicted"/>
<feature type="transmembrane region" description="Helical" evidence="8">
    <location>
        <begin position="140"/>
        <end position="156"/>
    </location>
</feature>
<dbReference type="PANTHER" id="PTHR32195:SF26">
    <property type="entry name" value="TRYPTOPHAN OR TYROSINE TRANSPORTER PROTEIN"/>
    <property type="match status" value="1"/>
</dbReference>
<evidence type="ECO:0000256" key="3">
    <source>
        <dbReference type="ARBA" id="ARBA00022475"/>
    </source>
</evidence>
<keyword evidence="5 8" id="KW-0812">Transmembrane</keyword>
<evidence type="ECO:0008006" key="11">
    <source>
        <dbReference type="Google" id="ProtNLM"/>
    </source>
</evidence>
<feature type="transmembrane region" description="Helical" evidence="8">
    <location>
        <begin position="240"/>
        <end position="260"/>
    </location>
</feature>
<evidence type="ECO:0000256" key="4">
    <source>
        <dbReference type="ARBA" id="ARBA00022519"/>
    </source>
</evidence>
<keyword evidence="7 8" id="KW-0472">Membrane</keyword>
<evidence type="ECO:0000256" key="8">
    <source>
        <dbReference type="SAM" id="Phobius"/>
    </source>
</evidence>
<keyword evidence="4" id="KW-0997">Cell inner membrane</keyword>
<evidence type="ECO:0000256" key="1">
    <source>
        <dbReference type="ARBA" id="ARBA00004429"/>
    </source>
</evidence>
<feature type="transmembrane region" description="Helical" evidence="8">
    <location>
        <begin position="318"/>
        <end position="339"/>
    </location>
</feature>
<feature type="transmembrane region" description="Helical" evidence="8">
    <location>
        <begin position="58"/>
        <end position="80"/>
    </location>
</feature>
<feature type="transmembrane region" description="Helical" evidence="8">
    <location>
        <begin position="86"/>
        <end position="108"/>
    </location>
</feature>
<evidence type="ECO:0000313" key="10">
    <source>
        <dbReference type="Proteomes" id="UP001314263"/>
    </source>
</evidence>
<feature type="transmembrane region" description="Helical" evidence="8">
    <location>
        <begin position="202"/>
        <end position="220"/>
    </location>
</feature>
<feature type="transmembrane region" description="Helical" evidence="8">
    <location>
        <begin position="423"/>
        <end position="447"/>
    </location>
</feature>
<dbReference type="GO" id="GO:0003333">
    <property type="term" value="P:amino acid transmembrane transport"/>
    <property type="evidence" value="ECO:0007669"/>
    <property type="project" value="InterPro"/>
</dbReference>
<dbReference type="GO" id="GO:0005886">
    <property type="term" value="C:plasma membrane"/>
    <property type="evidence" value="ECO:0007669"/>
    <property type="project" value="UniProtKB-SubCell"/>
</dbReference>
<comment type="subcellular location">
    <subcellularLocation>
        <location evidence="1">Cell inner membrane</location>
        <topology evidence="1">Multi-pass membrane protein</topology>
    </subcellularLocation>
</comment>
<dbReference type="Pfam" id="PF03222">
    <property type="entry name" value="Trp_Tyr_perm"/>
    <property type="match status" value="1"/>
</dbReference>
<feature type="transmembrane region" description="Helical" evidence="8">
    <location>
        <begin position="272"/>
        <end position="293"/>
    </location>
</feature>
<reference evidence="9 10" key="1">
    <citation type="submission" date="2023-10" db="EMBL/GenBank/DDBJ databases">
        <authorList>
            <person name="Maclean D."/>
            <person name="Macfadyen A."/>
        </authorList>
    </citation>
    <scope>NUCLEOTIDE SEQUENCE [LARGE SCALE GENOMIC DNA]</scope>
</reference>
<gene>
    <name evidence="9" type="ORF">CVIRNUC_001904</name>
</gene>
<evidence type="ECO:0000313" key="9">
    <source>
        <dbReference type="EMBL" id="CAK0749359.1"/>
    </source>
</evidence>
<keyword evidence="10" id="KW-1185">Reference proteome</keyword>
<dbReference type="EMBL" id="CAUYUE010000003">
    <property type="protein sequence ID" value="CAK0749359.1"/>
    <property type="molecule type" value="Genomic_DNA"/>
</dbReference>
<keyword evidence="3" id="KW-1003">Cell membrane</keyword>
<sequence length="450" mass="47494">MSQPAGQYRMSWHMPKSRRLAPLYCQQSTEGDILPRVSQQKRLFSNLDRSMKHETGSVAGSIVLIAGTTVGAGILAVPFTTQDSGFIPSTASLIGTYVFSVVTGLLLAEANINLMCELGKGGVSITSISRTTLGTAGEKATTLIYLALHYALLVAYTAKSGELLQQLLGQDVPPPVYSLGFCGLLAAMCFGLRPAQLDQANTGLLAAVILSFAGLLWAVAGQVHPENLFQANWVAVPQTLPVLSLAFVYQNVVPVICSRLEGDLGKVRTSILGGLSVPLLMFIVWNGAILGSIDSAPGIGQKVDPLAQLTQLPGPTSVLIQVFSLFAIATSYIGFVLGLSDFLADLLKLPAGQQQKTPYILTVVPPFILAALFPQIFFKALDFAGTYGVLSLFGLIPAASVWSQRYGSNTRMAAFRAVPGGRVPLLAVGFIAGGIILNQFIGSIAGLSAH</sequence>
<evidence type="ECO:0000256" key="6">
    <source>
        <dbReference type="ARBA" id="ARBA00022989"/>
    </source>
</evidence>
<name>A0AAV1HUZ1_9CHLO</name>
<dbReference type="AlphaFoldDB" id="A0AAV1HUZ1"/>
<feature type="transmembrane region" description="Helical" evidence="8">
    <location>
        <begin position="176"/>
        <end position="195"/>
    </location>
</feature>
<evidence type="ECO:0000256" key="7">
    <source>
        <dbReference type="ARBA" id="ARBA00023136"/>
    </source>
</evidence>
<evidence type="ECO:0000256" key="2">
    <source>
        <dbReference type="ARBA" id="ARBA00022448"/>
    </source>
</evidence>
<comment type="caution">
    <text evidence="9">The sequence shown here is derived from an EMBL/GenBank/DDBJ whole genome shotgun (WGS) entry which is preliminary data.</text>
</comment>
<dbReference type="Proteomes" id="UP001314263">
    <property type="component" value="Unassembled WGS sequence"/>
</dbReference>
<keyword evidence="2" id="KW-0813">Transport</keyword>
<dbReference type="PANTHER" id="PTHR32195">
    <property type="entry name" value="OS07G0662800 PROTEIN"/>
    <property type="match status" value="1"/>
</dbReference>